<gene>
    <name evidence="2" type="ORF">AABB81_02500</name>
</gene>
<evidence type="ECO:0000313" key="3">
    <source>
        <dbReference type="Proteomes" id="UP001474120"/>
    </source>
</evidence>
<evidence type="ECO:0000259" key="1">
    <source>
        <dbReference type="Pfam" id="PF00248"/>
    </source>
</evidence>
<keyword evidence="3" id="KW-1185">Reference proteome</keyword>
<accession>A0ABU9L171</accession>
<dbReference type="EMBL" id="JBCDNA010000001">
    <property type="protein sequence ID" value="MEL4454750.1"/>
    <property type="molecule type" value="Genomic_DNA"/>
</dbReference>
<dbReference type="InterPro" id="IPR036812">
    <property type="entry name" value="NAD(P)_OxRdtase_dom_sf"/>
</dbReference>
<dbReference type="PANTHER" id="PTHR43312">
    <property type="entry name" value="D-THREO-ALDOSE 1-DEHYDROGENASE"/>
    <property type="match status" value="1"/>
</dbReference>
<dbReference type="PANTHER" id="PTHR43312:SF1">
    <property type="entry name" value="NADP-DEPENDENT OXIDOREDUCTASE DOMAIN-CONTAINING PROTEIN"/>
    <property type="match status" value="1"/>
</dbReference>
<dbReference type="RefSeq" id="WP_342158374.1">
    <property type="nucleotide sequence ID" value="NZ_JBCDNA010000001.1"/>
</dbReference>
<evidence type="ECO:0000313" key="2">
    <source>
        <dbReference type="EMBL" id="MEL4454750.1"/>
    </source>
</evidence>
<dbReference type="Gene3D" id="3.20.20.100">
    <property type="entry name" value="NADP-dependent oxidoreductase domain"/>
    <property type="match status" value="1"/>
</dbReference>
<comment type="caution">
    <text evidence="2">The sequence shown here is derived from an EMBL/GenBank/DDBJ whole genome shotgun (WGS) entry which is preliminary data.</text>
</comment>
<dbReference type="InterPro" id="IPR023210">
    <property type="entry name" value="NADP_OxRdtase_dom"/>
</dbReference>
<dbReference type="InterPro" id="IPR053135">
    <property type="entry name" value="AKR2_Oxidoreductase"/>
</dbReference>
<organism evidence="2 3">
    <name type="scientific">Lutimonas vermicola</name>
    <dbReference type="NCBI Taxonomy" id="414288"/>
    <lineage>
        <taxon>Bacteria</taxon>
        <taxon>Pseudomonadati</taxon>
        <taxon>Bacteroidota</taxon>
        <taxon>Flavobacteriia</taxon>
        <taxon>Flavobacteriales</taxon>
        <taxon>Flavobacteriaceae</taxon>
        <taxon>Lutimonas</taxon>
    </lineage>
</organism>
<reference evidence="2 3" key="1">
    <citation type="submission" date="2024-04" db="EMBL/GenBank/DDBJ databases">
        <title>whole genome sequencing of Lutimonas vermicola strain IMCC1616.</title>
        <authorList>
            <person name="Bae S.S."/>
        </authorList>
    </citation>
    <scope>NUCLEOTIDE SEQUENCE [LARGE SCALE GENOMIC DNA]</scope>
    <source>
        <strain evidence="2 3">IMCC1616</strain>
    </source>
</reference>
<name>A0ABU9L171_9FLAO</name>
<dbReference type="Pfam" id="PF00248">
    <property type="entry name" value="Aldo_ket_red"/>
    <property type="match status" value="1"/>
</dbReference>
<sequence>MKTSKIGLGLAALGRPQYINLRQVIDDDKSQEYYRNNANQMLDFAYEQGVRHFDTAPSYGKGELFLQQWYGQNSYKDLMFSTKWGYTYVANWDLGYKEPHEIKEHSLKKLQAQWTVSKHLLPALKIYQIHSATFESGVLENSQVLDELFRIKKETGLKMGISTSGDRQPELLEFASRIRIENELLFDSFQVTFNILETSTNIALKKLIEGGRTVIVKEALANGRMFRNDHYKHYEELYTCLERLSEKYQVSVDAIALRFIIDYLQPEVVLSGASNVKQLTENLKALNFELNHQELASLKKFAVDSKSYWNERKHLQWN</sequence>
<dbReference type="Proteomes" id="UP001474120">
    <property type="component" value="Unassembled WGS sequence"/>
</dbReference>
<protein>
    <submittedName>
        <fullName evidence="2">Aldo/keto reductase</fullName>
    </submittedName>
</protein>
<proteinExistence type="predicted"/>
<dbReference type="SUPFAM" id="SSF51430">
    <property type="entry name" value="NAD(P)-linked oxidoreductase"/>
    <property type="match status" value="1"/>
</dbReference>
<feature type="domain" description="NADP-dependent oxidoreductase" evidence="1">
    <location>
        <begin position="6"/>
        <end position="301"/>
    </location>
</feature>